<evidence type="ECO:0000256" key="5">
    <source>
        <dbReference type="ARBA" id="ARBA00022777"/>
    </source>
</evidence>
<dbReference type="PANTHER" id="PTHR11547:SF38">
    <property type="entry name" value="ARGININE KINASE 1-RELATED"/>
    <property type="match status" value="1"/>
</dbReference>
<dbReference type="GO" id="GO:0005524">
    <property type="term" value="F:ATP binding"/>
    <property type="evidence" value="ECO:0007669"/>
    <property type="project" value="UniProtKB-UniRule"/>
</dbReference>
<evidence type="ECO:0000256" key="1">
    <source>
        <dbReference type="ARBA" id="ARBA00006798"/>
    </source>
</evidence>
<dbReference type="HOGENOM" id="CLU_1798582_0_0_1"/>
<dbReference type="GO" id="GO:0046314">
    <property type="term" value="P:phosphocreatine biosynthetic process"/>
    <property type="evidence" value="ECO:0007669"/>
    <property type="project" value="InterPro"/>
</dbReference>
<dbReference type="InterPro" id="IPR022414">
    <property type="entry name" value="ATP-guanido_PTrfase_cat"/>
</dbReference>
<dbReference type="Gene3D" id="3.30.590.10">
    <property type="entry name" value="Glutamine synthetase/guanido kinase, catalytic domain"/>
    <property type="match status" value="1"/>
</dbReference>
<reference evidence="12" key="2">
    <citation type="submission" date="2020-05" db="UniProtKB">
        <authorList>
            <consortium name="EnsemblMetazoa"/>
        </authorList>
    </citation>
    <scope>IDENTIFICATION</scope>
    <source>
        <strain evidence="12">wikel</strain>
    </source>
</reference>
<keyword evidence="5 8" id="KW-0418">Kinase</keyword>
<dbReference type="OrthoDB" id="430219at2759"/>
<dbReference type="PROSITE" id="PS51510">
    <property type="entry name" value="PHOSPHAGEN_KINASE_C"/>
    <property type="match status" value="1"/>
</dbReference>
<dbReference type="InterPro" id="IPR036802">
    <property type="entry name" value="ATP-guanido_PTrfase_N_sf"/>
</dbReference>
<reference evidence="11 13" key="1">
    <citation type="submission" date="2008-03" db="EMBL/GenBank/DDBJ databases">
        <title>Annotation of Ixodes scapularis.</title>
        <authorList>
            <consortium name="Ixodes scapularis Genome Project Consortium"/>
            <person name="Caler E."/>
            <person name="Hannick L.I."/>
            <person name="Bidwell S."/>
            <person name="Joardar V."/>
            <person name="Thiagarajan M."/>
            <person name="Amedeo P."/>
            <person name="Galinsky K.J."/>
            <person name="Schobel S."/>
            <person name="Inman J."/>
            <person name="Hostetler J."/>
            <person name="Miller J."/>
            <person name="Hammond M."/>
            <person name="Megy K."/>
            <person name="Lawson D."/>
            <person name="Kodira C."/>
            <person name="Sutton G."/>
            <person name="Meyer J."/>
            <person name="Hill C.A."/>
            <person name="Birren B."/>
            <person name="Nene V."/>
            <person name="Collins F."/>
            <person name="Alarcon-Chaidez F."/>
            <person name="Wikel S."/>
            <person name="Strausberg R."/>
        </authorList>
    </citation>
    <scope>NUCLEOTIDE SEQUENCE [LARGE SCALE GENOMIC DNA]</scope>
    <source>
        <strain evidence="13">Wikel</strain>
        <strain evidence="11">Wikel colony</strain>
    </source>
</reference>
<proteinExistence type="inferred from homology"/>
<dbReference type="InterPro" id="IPR022413">
    <property type="entry name" value="ATP-guanido_PTrfase_N"/>
</dbReference>
<evidence type="ECO:0000256" key="6">
    <source>
        <dbReference type="ARBA" id="ARBA00022840"/>
    </source>
</evidence>
<evidence type="ECO:0000256" key="4">
    <source>
        <dbReference type="ARBA" id="ARBA00022741"/>
    </source>
</evidence>
<evidence type="ECO:0000313" key="12">
    <source>
        <dbReference type="EnsemblMetazoa" id="ISCW020252-PA"/>
    </source>
</evidence>
<keyword evidence="6 8" id="KW-0067">ATP-binding</keyword>
<comment type="caution">
    <text evidence="8">Lacks conserved residue(s) required for the propagation of feature annotation.</text>
</comment>
<dbReference type="AlphaFoldDB" id="B7PXX8"/>
<dbReference type="EnsemblMetazoa" id="ISCW020252-RA">
    <property type="protein sequence ID" value="ISCW020252-PA"/>
    <property type="gene ID" value="ISCW020252"/>
</dbReference>
<dbReference type="InParanoid" id="B7PXX8"/>
<dbReference type="Gene3D" id="1.10.135.10">
    <property type="entry name" value="ATP:guanido phosphotransferase, N-terminal domain"/>
    <property type="match status" value="1"/>
</dbReference>
<dbReference type="EMBL" id="DS816562">
    <property type="protein sequence ID" value="EEC11450.1"/>
    <property type="molecule type" value="Genomic_DNA"/>
</dbReference>
<dbReference type="PROSITE" id="PS51509">
    <property type="entry name" value="PHOSPHAGEN_KINASE_N"/>
    <property type="match status" value="1"/>
</dbReference>
<dbReference type="SUPFAM" id="SSF55931">
    <property type="entry name" value="Glutamine synthetase/guanido kinase"/>
    <property type="match status" value="1"/>
</dbReference>
<keyword evidence="4 8" id="KW-0547">Nucleotide-binding</keyword>
<dbReference type="FunFam" id="1.10.135.10:FF:000003">
    <property type="entry name" value="Three-domain arginine kinase"/>
    <property type="match status" value="1"/>
</dbReference>
<organism>
    <name type="scientific">Ixodes scapularis</name>
    <name type="common">Black-legged tick</name>
    <name type="synonym">Deer tick</name>
    <dbReference type="NCBI Taxonomy" id="6945"/>
    <lineage>
        <taxon>Eukaryota</taxon>
        <taxon>Metazoa</taxon>
        <taxon>Ecdysozoa</taxon>
        <taxon>Arthropoda</taxon>
        <taxon>Chelicerata</taxon>
        <taxon>Arachnida</taxon>
        <taxon>Acari</taxon>
        <taxon>Parasitiformes</taxon>
        <taxon>Ixodida</taxon>
        <taxon>Ixodoidea</taxon>
        <taxon>Ixodidae</taxon>
        <taxon>Ixodinae</taxon>
        <taxon>Ixodes</taxon>
    </lineage>
</organism>
<evidence type="ECO:0000313" key="11">
    <source>
        <dbReference type="EMBL" id="EEC11450.1"/>
    </source>
</evidence>
<evidence type="ECO:0000256" key="2">
    <source>
        <dbReference type="ARBA" id="ARBA00012230"/>
    </source>
</evidence>
<feature type="domain" description="Phosphagen kinase C-terminal" evidence="10">
    <location>
        <begin position="119"/>
        <end position="144"/>
    </location>
</feature>
<dbReference type="InterPro" id="IPR014746">
    <property type="entry name" value="Gln_synth/guanido_kin_cat_dom"/>
</dbReference>
<sequence length="144" mass="15960">MVAQATLYKLDAGFKKLQDPYDCKSLLKKYLTKDVFEKLKARKSAIGATLVDIIQSGAENLDSDVGLRGPDAKLYTIFADLFNPVIEDYHGVFKATDRHPPTDFGDLNTLVNVDPDDQFVISTGVRCGRSLQGYPFNLCLPEAQ</sequence>
<feature type="domain" description="Phosphagen kinase N-terminal" evidence="9">
    <location>
        <begin position="9"/>
        <end position="91"/>
    </location>
</feature>
<dbReference type="PaxDb" id="6945-B7PXX8"/>
<evidence type="ECO:0000256" key="7">
    <source>
        <dbReference type="PROSITE-ProRule" id="PRU00842"/>
    </source>
</evidence>
<dbReference type="PANTHER" id="PTHR11547">
    <property type="entry name" value="ARGININE OR CREATINE KINASE"/>
    <property type="match status" value="1"/>
</dbReference>
<keyword evidence="3 8" id="KW-0808">Transferase</keyword>
<protein>
    <recommendedName>
        <fullName evidence="2">arginine kinase</fullName>
        <ecNumber evidence="2">2.7.3.3</ecNumber>
    </recommendedName>
</protein>
<evidence type="ECO:0000256" key="3">
    <source>
        <dbReference type="ARBA" id="ARBA00022679"/>
    </source>
</evidence>
<dbReference type="EC" id="2.7.3.3" evidence="2"/>
<dbReference type="GO" id="GO:0004111">
    <property type="term" value="F:creatine kinase activity"/>
    <property type="evidence" value="ECO:0007669"/>
    <property type="project" value="InterPro"/>
</dbReference>
<gene>
    <name evidence="11" type="ORF">IscW_ISCW020252</name>
</gene>
<dbReference type="GO" id="GO:0004054">
    <property type="term" value="F:arginine kinase activity"/>
    <property type="evidence" value="ECO:0007669"/>
    <property type="project" value="UniProtKB-EC"/>
</dbReference>
<comment type="similarity">
    <text evidence="1 7">Belongs to the ATP:guanido phosphotransferase family.</text>
</comment>
<dbReference type="VEuPathDB" id="VectorBase:ISCI020252"/>
<evidence type="ECO:0000259" key="10">
    <source>
        <dbReference type="PROSITE" id="PS51510"/>
    </source>
</evidence>
<accession>B7PXX8</accession>
<keyword evidence="13" id="KW-1185">Reference proteome</keyword>
<dbReference type="EMBL" id="ABJB010555154">
    <property type="status" value="NOT_ANNOTATED_CDS"/>
    <property type="molecule type" value="Genomic_DNA"/>
</dbReference>
<dbReference type="SUPFAM" id="SSF48034">
    <property type="entry name" value="Guanido kinase N-terminal domain"/>
    <property type="match status" value="1"/>
</dbReference>
<evidence type="ECO:0000256" key="8">
    <source>
        <dbReference type="PROSITE-ProRule" id="PRU00843"/>
    </source>
</evidence>
<dbReference type="Proteomes" id="UP000001555">
    <property type="component" value="Unassembled WGS sequence"/>
</dbReference>
<feature type="binding site" evidence="8">
    <location>
        <begin position="122"/>
        <end position="126"/>
    </location>
    <ligand>
        <name>ATP</name>
        <dbReference type="ChEBI" id="CHEBI:30616"/>
    </ligand>
</feature>
<evidence type="ECO:0000259" key="9">
    <source>
        <dbReference type="PROSITE" id="PS51509"/>
    </source>
</evidence>
<dbReference type="STRING" id="6945.B7PXX8"/>
<dbReference type="InterPro" id="IPR000749">
    <property type="entry name" value="ATP-guanido_PTrfase"/>
</dbReference>
<name>B7PXX8_IXOSC</name>
<dbReference type="VEuPathDB" id="VectorBase:ISCP_036323"/>
<dbReference type="VEuPathDB" id="VectorBase:ISCW020252"/>
<dbReference type="Pfam" id="PF02807">
    <property type="entry name" value="ATP-gua_PtransN"/>
    <property type="match status" value="1"/>
</dbReference>
<evidence type="ECO:0000313" key="13">
    <source>
        <dbReference type="Proteomes" id="UP000001555"/>
    </source>
</evidence>